<evidence type="ECO:0000256" key="7">
    <source>
        <dbReference type="ARBA" id="ARBA00022989"/>
    </source>
</evidence>
<dbReference type="InterPro" id="IPR018108">
    <property type="entry name" value="MCP_transmembrane"/>
</dbReference>
<comment type="caution">
    <text evidence="12">The sequence shown here is derived from an EMBL/GenBank/DDBJ whole genome shotgun (WGS) entry which is preliminary data.</text>
</comment>
<feature type="repeat" description="Solcar" evidence="10">
    <location>
        <begin position="125"/>
        <end position="219"/>
    </location>
</feature>
<organism evidence="12 13">
    <name type="scientific">Prototheca wickerhamii</name>
    <dbReference type="NCBI Taxonomy" id="3111"/>
    <lineage>
        <taxon>Eukaryota</taxon>
        <taxon>Viridiplantae</taxon>
        <taxon>Chlorophyta</taxon>
        <taxon>core chlorophytes</taxon>
        <taxon>Trebouxiophyceae</taxon>
        <taxon>Chlorellales</taxon>
        <taxon>Chlorellaceae</taxon>
        <taxon>Prototheca</taxon>
    </lineage>
</organism>
<evidence type="ECO:0000256" key="11">
    <source>
        <dbReference type="RuleBase" id="RU000488"/>
    </source>
</evidence>
<keyword evidence="7" id="KW-1133">Transmembrane helix</keyword>
<dbReference type="InterPro" id="IPR002067">
    <property type="entry name" value="MCP"/>
</dbReference>
<name>A0AAD9IGV8_PROWI</name>
<dbReference type="GO" id="GO:1990542">
    <property type="term" value="P:mitochondrial transmembrane transport"/>
    <property type="evidence" value="ECO:0007669"/>
    <property type="project" value="InterPro"/>
</dbReference>
<keyword evidence="9 10" id="KW-0472">Membrane</keyword>
<comment type="similarity">
    <text evidence="2 11">Belongs to the mitochondrial carrier (TC 2.A.29) family.</text>
</comment>
<evidence type="ECO:0000256" key="2">
    <source>
        <dbReference type="ARBA" id="ARBA00006375"/>
    </source>
</evidence>
<comment type="subcellular location">
    <subcellularLocation>
        <location evidence="1">Mitochondrion inner membrane</location>
        <topology evidence="1">Multi-pass membrane protein</topology>
    </subcellularLocation>
</comment>
<dbReference type="PANTHER" id="PTHR45760">
    <property type="entry name" value="FI19922P1-RELATED"/>
    <property type="match status" value="1"/>
</dbReference>
<evidence type="ECO:0000256" key="5">
    <source>
        <dbReference type="ARBA" id="ARBA00022737"/>
    </source>
</evidence>
<dbReference type="GO" id="GO:0005743">
    <property type="term" value="C:mitochondrial inner membrane"/>
    <property type="evidence" value="ECO:0007669"/>
    <property type="project" value="UniProtKB-SubCell"/>
</dbReference>
<dbReference type="PANTHER" id="PTHR45760:SF2">
    <property type="entry name" value="FI19922P1-RELATED"/>
    <property type="match status" value="1"/>
</dbReference>
<evidence type="ECO:0000256" key="10">
    <source>
        <dbReference type="PROSITE-ProRule" id="PRU00282"/>
    </source>
</evidence>
<evidence type="ECO:0000313" key="12">
    <source>
        <dbReference type="EMBL" id="KAK2078259.1"/>
    </source>
</evidence>
<keyword evidence="13" id="KW-1185">Reference proteome</keyword>
<dbReference type="AlphaFoldDB" id="A0AAD9IGV8"/>
<reference evidence="12" key="1">
    <citation type="submission" date="2021-01" db="EMBL/GenBank/DDBJ databases">
        <authorList>
            <person name="Eckstrom K.M.E."/>
        </authorList>
    </citation>
    <scope>NUCLEOTIDE SEQUENCE</scope>
    <source>
        <strain evidence="12">UVCC 0001</strain>
    </source>
</reference>
<dbReference type="SUPFAM" id="SSF103506">
    <property type="entry name" value="Mitochondrial carrier"/>
    <property type="match status" value="1"/>
</dbReference>
<keyword evidence="8" id="KW-0496">Mitochondrion</keyword>
<keyword evidence="3 11" id="KW-0813">Transport</keyword>
<dbReference type="InterPro" id="IPR045315">
    <property type="entry name" value="Mtm1-like"/>
</dbReference>
<sequence length="364" mass="37359">MAAGGASIVSALVVNPLDVVKVQWAATRLQIQRSPTHSVSAYAQEHALLERWSFAECGPAGQARASFGAGGPLPFSGTADALWRIARGEGLRALWRGTGVSLAMSVPMVGIYLPLYDALLSLGQGAAWAPLAAGTLSRTAAVLVTAPLELARTRLQARPRAALAAPGAAPCADCACGLGGGAAAGAGVRGLWRGVGSQLARDVPFSALYWGLVEPLRAALAAGQPDDPGAVLRRNVAAGAAAGALAGAVTTPLDVVKTRVQVAGERGEPPSIARAAQDLGAGGRARALPRLERARRQGRASLCHRALRLRGHQALARAQVTRPGRSGAVFQGVPGHLRAQTQSGRARESASLPIYFSRASRTCT</sequence>
<dbReference type="PRINTS" id="PR00926">
    <property type="entry name" value="MITOCARRIER"/>
</dbReference>
<evidence type="ECO:0000256" key="1">
    <source>
        <dbReference type="ARBA" id="ARBA00004448"/>
    </source>
</evidence>
<keyword evidence="6" id="KW-0999">Mitochondrion inner membrane</keyword>
<evidence type="ECO:0000256" key="4">
    <source>
        <dbReference type="ARBA" id="ARBA00022692"/>
    </source>
</evidence>
<dbReference type="InterPro" id="IPR023395">
    <property type="entry name" value="MCP_dom_sf"/>
</dbReference>
<dbReference type="Proteomes" id="UP001255856">
    <property type="component" value="Unassembled WGS sequence"/>
</dbReference>
<dbReference type="Pfam" id="PF00153">
    <property type="entry name" value="Mito_carr"/>
    <property type="match status" value="3"/>
</dbReference>
<dbReference type="PROSITE" id="PS50920">
    <property type="entry name" value="SOLCAR"/>
    <property type="match status" value="2"/>
</dbReference>
<gene>
    <name evidence="12" type="ORF">QBZ16_004128</name>
</gene>
<dbReference type="Gene3D" id="1.50.40.10">
    <property type="entry name" value="Mitochondrial carrier domain"/>
    <property type="match status" value="2"/>
</dbReference>
<evidence type="ECO:0000256" key="6">
    <source>
        <dbReference type="ARBA" id="ARBA00022792"/>
    </source>
</evidence>
<keyword evidence="4 10" id="KW-0812">Transmembrane</keyword>
<evidence type="ECO:0000256" key="9">
    <source>
        <dbReference type="ARBA" id="ARBA00023136"/>
    </source>
</evidence>
<evidence type="ECO:0000256" key="3">
    <source>
        <dbReference type="ARBA" id="ARBA00022448"/>
    </source>
</evidence>
<evidence type="ECO:0000256" key="8">
    <source>
        <dbReference type="ARBA" id="ARBA00023128"/>
    </source>
</evidence>
<evidence type="ECO:0000313" key="13">
    <source>
        <dbReference type="Proteomes" id="UP001255856"/>
    </source>
</evidence>
<feature type="repeat" description="Solcar" evidence="10">
    <location>
        <begin position="1"/>
        <end position="122"/>
    </location>
</feature>
<proteinExistence type="inferred from homology"/>
<keyword evidence="5" id="KW-0677">Repeat</keyword>
<accession>A0AAD9IGV8</accession>
<dbReference type="EMBL" id="JASFZW010000005">
    <property type="protein sequence ID" value="KAK2078259.1"/>
    <property type="molecule type" value="Genomic_DNA"/>
</dbReference>
<protein>
    <submittedName>
        <fullName evidence="12">Uncharacterized protein</fullName>
    </submittedName>
</protein>